<dbReference type="GO" id="GO:0000981">
    <property type="term" value="F:DNA-binding transcription factor activity, RNA polymerase II-specific"/>
    <property type="evidence" value="ECO:0007669"/>
    <property type="project" value="TreeGrafter"/>
</dbReference>
<feature type="domain" description="Xylanolytic transcriptional activator regulatory" evidence="5">
    <location>
        <begin position="202"/>
        <end position="277"/>
    </location>
</feature>
<dbReference type="InterPro" id="IPR051127">
    <property type="entry name" value="Fungal_SecMet_Regulators"/>
</dbReference>
<accession>V9DLI4</accession>
<reference evidence="6" key="1">
    <citation type="submission" date="2013-03" db="EMBL/GenBank/DDBJ databases">
        <title>The Genome Sequence of Cladophialophora carrionii CBS 160.54.</title>
        <authorList>
            <consortium name="The Broad Institute Genomics Platform"/>
            <person name="Cuomo C."/>
            <person name="de Hoog S."/>
            <person name="Gorbushina A."/>
            <person name="Walker B."/>
            <person name="Young S.K."/>
            <person name="Zeng Q."/>
            <person name="Gargeya S."/>
            <person name="Fitzgerald M."/>
            <person name="Haas B."/>
            <person name="Abouelleil A."/>
            <person name="Allen A.W."/>
            <person name="Alvarado L."/>
            <person name="Arachchi H.M."/>
            <person name="Berlin A.M."/>
            <person name="Chapman S.B."/>
            <person name="Gainer-Dewar J."/>
            <person name="Goldberg J."/>
            <person name="Griggs A."/>
            <person name="Gujja S."/>
            <person name="Hansen M."/>
            <person name="Howarth C."/>
            <person name="Imamovic A."/>
            <person name="Ireland A."/>
            <person name="Larimer J."/>
            <person name="McCowan C."/>
            <person name="Murphy C."/>
            <person name="Pearson M."/>
            <person name="Poon T.W."/>
            <person name="Priest M."/>
            <person name="Roberts A."/>
            <person name="Saif S."/>
            <person name="Shea T."/>
            <person name="Sisk P."/>
            <person name="Sykes S."/>
            <person name="Wortman J."/>
            <person name="Nusbaum C."/>
            <person name="Birren B."/>
        </authorList>
    </citation>
    <scope>NUCLEOTIDE SEQUENCE [LARGE SCALE GENOMIC DNA]</scope>
    <source>
        <strain evidence="6">CBS 160.54</strain>
    </source>
</reference>
<dbReference type="VEuPathDB" id="FungiDB:G647_09881"/>
<dbReference type="GeneID" id="19988374"/>
<evidence type="ECO:0000259" key="5">
    <source>
        <dbReference type="SMART" id="SM00906"/>
    </source>
</evidence>
<dbReference type="AlphaFoldDB" id="V9DLI4"/>
<dbReference type="PANTHER" id="PTHR47424">
    <property type="entry name" value="REGULATORY PROTEIN GAL4"/>
    <property type="match status" value="1"/>
</dbReference>
<keyword evidence="3" id="KW-0539">Nucleus</keyword>
<evidence type="ECO:0000256" key="4">
    <source>
        <dbReference type="SAM" id="MobiDB-lite"/>
    </source>
</evidence>
<name>V9DLI4_9EURO</name>
<protein>
    <recommendedName>
        <fullName evidence="5">Xylanolytic transcriptional activator regulatory domain-containing protein</fullName>
    </recommendedName>
</protein>
<evidence type="ECO:0000256" key="3">
    <source>
        <dbReference type="ARBA" id="ARBA00023242"/>
    </source>
</evidence>
<dbReference type="GO" id="GO:0008270">
    <property type="term" value="F:zinc ion binding"/>
    <property type="evidence" value="ECO:0007669"/>
    <property type="project" value="InterPro"/>
</dbReference>
<dbReference type="SMART" id="SM00906">
    <property type="entry name" value="Fungal_trans"/>
    <property type="match status" value="1"/>
</dbReference>
<evidence type="ECO:0000256" key="1">
    <source>
        <dbReference type="ARBA" id="ARBA00023015"/>
    </source>
</evidence>
<sequence>MPTSAPSPFWIIQGEIIDGGWSDMTASDASDTPKSASHMNLPQIHSPSSLIYPLEELDDNKIMQTIESYGILEGLMYPIVDTADVMRIAECFTDARARYSNQRPPEFQTFELCQSELTILKLVLATGLLTEGDMHNTMALRLFQSVHSEVESMLWSDAVDLKDLVSMTLMVMAPSTEIQPLRRLTGVCQSIFYLRRGLWRRGWRFLGNVTRIILELGLNREIVLVRSFPDASTRSWAINTIWTVYVLERQLSYGLGVANAAQELHLEQTFPRPLGAVFLTAMVDYARIGKQATDDLFCDSRDTRPQLLHNWQEKYAFFQYQLERWTQYTYSDLERTKVNEKGKAALNLVRTTLSLRANHLRTLISRAFLCTTLRDAAPADIWATSVDVATDTVQIVAGLDNSTKEYRFNQAIFNHFLISALDVLLFATTVGSSKRGNPSANGKEILMTEEIRLKARQSSLVSLHLLRTLAETTHHSKYLWERMRGVAAQLNLSNYLFTTAPTSHSASGGNAGPELQGQVAASEPADQAGTDNFSLTVEQANSMSVGQTDTNTGGLRLSRPVEDHAAWDWAGDLLLSEFEFLSDNSSLRLFP</sequence>
<dbReference type="GO" id="GO:0000978">
    <property type="term" value="F:RNA polymerase II cis-regulatory region sequence-specific DNA binding"/>
    <property type="evidence" value="ECO:0007669"/>
    <property type="project" value="TreeGrafter"/>
</dbReference>
<dbReference type="GO" id="GO:0006351">
    <property type="term" value="P:DNA-templated transcription"/>
    <property type="evidence" value="ECO:0007669"/>
    <property type="project" value="InterPro"/>
</dbReference>
<gene>
    <name evidence="6" type="ORF">G647_09881</name>
</gene>
<dbReference type="Proteomes" id="UP000030678">
    <property type="component" value="Unassembled WGS sequence"/>
</dbReference>
<keyword evidence="1" id="KW-0805">Transcription regulation</keyword>
<dbReference type="GO" id="GO:0000435">
    <property type="term" value="P:positive regulation of transcription from RNA polymerase II promoter by galactose"/>
    <property type="evidence" value="ECO:0007669"/>
    <property type="project" value="TreeGrafter"/>
</dbReference>
<dbReference type="RefSeq" id="XP_008724095.1">
    <property type="nucleotide sequence ID" value="XM_008725873.1"/>
</dbReference>
<dbReference type="GO" id="GO:0005634">
    <property type="term" value="C:nucleus"/>
    <property type="evidence" value="ECO:0007669"/>
    <property type="project" value="TreeGrafter"/>
</dbReference>
<evidence type="ECO:0000313" key="6">
    <source>
        <dbReference type="EMBL" id="ETI27198.1"/>
    </source>
</evidence>
<dbReference type="EMBL" id="KI635850">
    <property type="protein sequence ID" value="ETI27198.1"/>
    <property type="molecule type" value="Genomic_DNA"/>
</dbReference>
<evidence type="ECO:0000256" key="2">
    <source>
        <dbReference type="ARBA" id="ARBA00023163"/>
    </source>
</evidence>
<dbReference type="PANTHER" id="PTHR47424:SF5">
    <property type="entry name" value="ZN(II)2CYS6 TRANSCRIPTION FACTOR (EUROFUNG)"/>
    <property type="match status" value="1"/>
</dbReference>
<organism evidence="6">
    <name type="scientific">Cladophialophora carrionii CBS 160.54</name>
    <dbReference type="NCBI Taxonomy" id="1279043"/>
    <lineage>
        <taxon>Eukaryota</taxon>
        <taxon>Fungi</taxon>
        <taxon>Dikarya</taxon>
        <taxon>Ascomycota</taxon>
        <taxon>Pezizomycotina</taxon>
        <taxon>Eurotiomycetes</taxon>
        <taxon>Chaetothyriomycetidae</taxon>
        <taxon>Chaetothyriales</taxon>
        <taxon>Herpotrichiellaceae</taxon>
        <taxon>Cladophialophora</taxon>
    </lineage>
</organism>
<dbReference type="InterPro" id="IPR007219">
    <property type="entry name" value="XnlR_reg_dom"/>
</dbReference>
<keyword evidence="2" id="KW-0804">Transcription</keyword>
<dbReference type="OrthoDB" id="39175at2759"/>
<dbReference type="HOGENOM" id="CLU_008828_2_0_1"/>
<feature type="region of interest" description="Disordered" evidence="4">
    <location>
        <begin position="503"/>
        <end position="529"/>
    </location>
</feature>
<proteinExistence type="predicted"/>
<dbReference type="CDD" id="cd12148">
    <property type="entry name" value="fungal_TF_MHR"/>
    <property type="match status" value="1"/>
</dbReference>